<dbReference type="GeneID" id="42775687"/>
<keyword evidence="2" id="KW-1185">Reference proteome</keyword>
<evidence type="ECO:0008006" key="3">
    <source>
        <dbReference type="Google" id="ProtNLM"/>
    </source>
</evidence>
<dbReference type="OrthoDB" id="3197351at2"/>
<comment type="caution">
    <text evidence="1">The sequence shown here is derived from an EMBL/GenBank/DDBJ whole genome shotgun (WGS) entry which is preliminary data.</text>
</comment>
<sequence length="237" mass="26903">MIYSVINMDIVHSRKIKNRIEVQNIIKNYLKSLSNKYEDKLLTPITITLGDEWQIVLKDISKSYTIITEINEFLSNYGIKTYSGIGIGSISTEVYNRSSNMDGEAFINARNALNLSKKGGGLINSKANRVLLNEYFVSRNEEVAVSLENDNLNSKLDLVSVINSLIESTEILLNKITPKQWIVIKGYRKAGSYNKMVEEGISNSKSDISQKLNSAEFFVIENNIRIIESLFAQYKER</sequence>
<name>A0A174UVT1_9CLOT</name>
<gene>
    <name evidence="1" type="ORF">CP373A1_05410</name>
</gene>
<dbReference type="AlphaFoldDB" id="A0A174UVT1"/>
<proteinExistence type="predicted"/>
<protein>
    <recommendedName>
        <fullName evidence="3">SatD family (SatD)</fullName>
    </recommendedName>
</protein>
<dbReference type="Proteomes" id="UP000092714">
    <property type="component" value="Unassembled WGS sequence"/>
</dbReference>
<evidence type="ECO:0000313" key="2">
    <source>
        <dbReference type="Proteomes" id="UP000092714"/>
    </source>
</evidence>
<dbReference type="eggNOG" id="ENOG5030GC1">
    <property type="taxonomic scope" value="Bacteria"/>
</dbReference>
<dbReference type="RefSeq" id="WP_027097857.1">
    <property type="nucleotide sequence ID" value="NZ_CZBQ01000007.1"/>
</dbReference>
<dbReference type="InterPro" id="IPR032580">
    <property type="entry name" value="SatD"/>
</dbReference>
<dbReference type="EMBL" id="MAPZ01000014">
    <property type="protein sequence ID" value="OBY11392.1"/>
    <property type="molecule type" value="Genomic_DNA"/>
</dbReference>
<dbReference type="Pfam" id="PF16264">
    <property type="entry name" value="SatD"/>
    <property type="match status" value="1"/>
</dbReference>
<organism evidence="1 2">
    <name type="scientific">Clostridium paraputrificum</name>
    <dbReference type="NCBI Taxonomy" id="29363"/>
    <lineage>
        <taxon>Bacteria</taxon>
        <taxon>Bacillati</taxon>
        <taxon>Bacillota</taxon>
        <taxon>Clostridia</taxon>
        <taxon>Eubacteriales</taxon>
        <taxon>Clostridiaceae</taxon>
        <taxon>Clostridium</taxon>
    </lineage>
</organism>
<evidence type="ECO:0000313" key="1">
    <source>
        <dbReference type="EMBL" id="OBY11392.1"/>
    </source>
</evidence>
<accession>A0A174UVT1</accession>
<reference evidence="1 2" key="1">
    <citation type="submission" date="2016-06" db="EMBL/GenBank/DDBJ databases">
        <authorList>
            <person name="Kjaerup R.B."/>
            <person name="Dalgaard T.S."/>
            <person name="Juul-Madsen H.R."/>
        </authorList>
    </citation>
    <scope>NUCLEOTIDE SEQUENCE [LARGE SCALE GENOMIC DNA]</scope>
    <source>
        <strain evidence="1 2">373-A1</strain>
    </source>
</reference>